<gene>
    <name evidence="2" type="ORF">AQJ91_47570</name>
</gene>
<sequence length="151" mass="16101">MAWDEWEQLKTEAVSRQSAGMQLNQLPADGSGSSGGGLVGGQKDLASSPAEKRAAAQAIEQRIEPGTRKAGDWSDEETNSTVKAFSAKDGHGWVTSGALKSAHKTWGEQVQNLMNRLGSEKEALRNTSTLFQSTDLGAANRVGTSSNFNNY</sequence>
<keyword evidence="3" id="KW-1185">Reference proteome</keyword>
<reference evidence="2 3" key="1">
    <citation type="submission" date="2015-10" db="EMBL/GenBank/DDBJ databases">
        <title>Draft genome sequence of Streptomyces sp. RV15, isolated from a marine sponge.</title>
        <authorList>
            <person name="Ruckert C."/>
            <person name="Abdelmohsen U.R."/>
            <person name="Winkler A."/>
            <person name="Hentschel U."/>
            <person name="Kalinowski J."/>
            <person name="Kampfer P."/>
            <person name="Glaeser S."/>
        </authorList>
    </citation>
    <scope>NUCLEOTIDE SEQUENCE [LARGE SCALE GENOMIC DNA]</scope>
    <source>
        <strain evidence="2 3">RV15</strain>
    </source>
</reference>
<comment type="caution">
    <text evidence="2">The sequence shown here is derived from an EMBL/GenBank/DDBJ whole genome shotgun (WGS) entry which is preliminary data.</text>
</comment>
<accession>A0A101UP71</accession>
<organism evidence="2 3">
    <name type="scientific">Streptomyces dysideae</name>
    <dbReference type="NCBI Taxonomy" id="909626"/>
    <lineage>
        <taxon>Bacteria</taxon>
        <taxon>Bacillati</taxon>
        <taxon>Actinomycetota</taxon>
        <taxon>Actinomycetes</taxon>
        <taxon>Kitasatosporales</taxon>
        <taxon>Streptomycetaceae</taxon>
        <taxon>Streptomyces</taxon>
    </lineage>
</organism>
<dbReference type="Proteomes" id="UP000053260">
    <property type="component" value="Unassembled WGS sequence"/>
</dbReference>
<dbReference type="OrthoDB" id="4331735at2"/>
<evidence type="ECO:0000313" key="3">
    <source>
        <dbReference type="Proteomes" id="UP000053260"/>
    </source>
</evidence>
<evidence type="ECO:0000256" key="1">
    <source>
        <dbReference type="SAM" id="MobiDB-lite"/>
    </source>
</evidence>
<name>A0A101UP71_9ACTN</name>
<evidence type="ECO:0000313" key="2">
    <source>
        <dbReference type="EMBL" id="KUO14309.1"/>
    </source>
</evidence>
<dbReference type="EMBL" id="LMXB01000160">
    <property type="protein sequence ID" value="KUO14309.1"/>
    <property type="molecule type" value="Genomic_DNA"/>
</dbReference>
<dbReference type="RefSeq" id="WP_067036444.1">
    <property type="nucleotide sequence ID" value="NZ_KQ949150.1"/>
</dbReference>
<dbReference type="STRING" id="909626.AQJ91_47570"/>
<dbReference type="AlphaFoldDB" id="A0A101UP71"/>
<proteinExistence type="predicted"/>
<feature type="compositionally biased region" description="Polar residues" evidence="1">
    <location>
        <begin position="14"/>
        <end position="25"/>
    </location>
</feature>
<protein>
    <submittedName>
        <fullName evidence="2">Uncharacterized protein</fullName>
    </submittedName>
</protein>
<feature type="region of interest" description="Disordered" evidence="1">
    <location>
        <begin position="1"/>
        <end position="57"/>
    </location>
</feature>